<dbReference type="InterPro" id="IPR002509">
    <property type="entry name" value="NODB_dom"/>
</dbReference>
<dbReference type="SUPFAM" id="SSF88713">
    <property type="entry name" value="Glycoside hydrolase/deacetylase"/>
    <property type="match status" value="1"/>
</dbReference>
<accession>A0A1J4MC74</accession>
<dbReference type="InterPro" id="IPR011330">
    <property type="entry name" value="Glyco_hydro/deAcase_b/a-brl"/>
</dbReference>
<gene>
    <name evidence="2" type="ORF">cand_026410</name>
</gene>
<evidence type="ECO:0000259" key="1">
    <source>
        <dbReference type="PROSITE" id="PS51677"/>
    </source>
</evidence>
<dbReference type="GeneID" id="92366825"/>
<name>A0A1J4MC74_9CRYT</name>
<dbReference type="GO" id="GO:0005975">
    <property type="term" value="P:carbohydrate metabolic process"/>
    <property type="evidence" value="ECO:0007669"/>
    <property type="project" value="InterPro"/>
</dbReference>
<dbReference type="Gene3D" id="3.20.20.370">
    <property type="entry name" value="Glycoside hydrolase/deacetylase"/>
    <property type="match status" value="1"/>
</dbReference>
<dbReference type="InterPro" id="IPR050248">
    <property type="entry name" value="Polysacc_deacetylase_ArnD"/>
</dbReference>
<evidence type="ECO:0000313" key="2">
    <source>
        <dbReference type="EMBL" id="OII71083.1"/>
    </source>
</evidence>
<reference evidence="2 3" key="1">
    <citation type="submission" date="2016-10" db="EMBL/GenBank/DDBJ databases">
        <title>Reductive evolution of mitochondrial metabolism and differential evolution of invasion-related proteins in Cryptosporidium.</title>
        <authorList>
            <person name="Liu S."/>
            <person name="Roellig D.M."/>
            <person name="Guo Y."/>
            <person name="Li N."/>
            <person name="Frace M.A."/>
            <person name="Tang K."/>
            <person name="Zhang L."/>
            <person name="Feng Y."/>
            <person name="Xiao L."/>
        </authorList>
    </citation>
    <scope>NUCLEOTIDE SEQUENCE [LARGE SCALE GENOMIC DNA]</scope>
    <source>
        <strain evidence="2">30847</strain>
    </source>
</reference>
<dbReference type="GO" id="GO:0004099">
    <property type="term" value="F:chitin deacetylase activity"/>
    <property type="evidence" value="ECO:0007669"/>
    <property type="project" value="UniProtKB-ARBA"/>
</dbReference>
<dbReference type="Pfam" id="PF01522">
    <property type="entry name" value="Polysacc_deac_1"/>
    <property type="match status" value="1"/>
</dbReference>
<dbReference type="CDD" id="cd10958">
    <property type="entry name" value="CE4_NodB_like_2"/>
    <property type="match status" value="1"/>
</dbReference>
<evidence type="ECO:0000313" key="3">
    <source>
        <dbReference type="Proteomes" id="UP000186804"/>
    </source>
</evidence>
<dbReference type="VEuPathDB" id="CryptoDB:cand_026410"/>
<dbReference type="Proteomes" id="UP000186804">
    <property type="component" value="Unassembled WGS sequence"/>
</dbReference>
<protein>
    <submittedName>
        <fullName evidence="2">Polysaccharide deacetylase family protein</fullName>
    </submittedName>
</protein>
<proteinExistence type="predicted"/>
<dbReference type="OrthoDB" id="337644at2759"/>
<dbReference type="EMBL" id="LRBS01000125">
    <property type="protein sequence ID" value="OII71083.1"/>
    <property type="molecule type" value="Genomic_DNA"/>
</dbReference>
<keyword evidence="3" id="KW-1185">Reference proteome</keyword>
<dbReference type="PANTHER" id="PTHR10587:SF137">
    <property type="entry name" value="4-DEOXY-4-FORMAMIDO-L-ARABINOSE-PHOSPHOUNDECAPRENOL DEFORMYLASE ARND-RELATED"/>
    <property type="match status" value="1"/>
</dbReference>
<dbReference type="RefSeq" id="XP_067066452.1">
    <property type="nucleotide sequence ID" value="XM_067212869.1"/>
</dbReference>
<feature type="domain" description="NodB homology" evidence="1">
    <location>
        <begin position="111"/>
        <end position="319"/>
    </location>
</feature>
<organism evidence="2 3">
    <name type="scientific">Cryptosporidium andersoni</name>
    <dbReference type="NCBI Taxonomy" id="117008"/>
    <lineage>
        <taxon>Eukaryota</taxon>
        <taxon>Sar</taxon>
        <taxon>Alveolata</taxon>
        <taxon>Apicomplexa</taxon>
        <taxon>Conoidasida</taxon>
        <taxon>Coccidia</taxon>
        <taxon>Eucoccidiorida</taxon>
        <taxon>Eimeriorina</taxon>
        <taxon>Cryptosporidiidae</taxon>
        <taxon>Cryptosporidium</taxon>
    </lineage>
</organism>
<comment type="caution">
    <text evidence="2">The sequence shown here is derived from an EMBL/GenBank/DDBJ whole genome shotgun (WGS) entry which is preliminary data.</text>
</comment>
<dbReference type="AlphaFoldDB" id="A0A1J4MC74"/>
<sequence>MGKYLSVRYFYTRSASEPAVTSKPEISQDFNEQLTCILSDRYIAQTMSRSKSTSGNLISRAAWDTLNKSGSRWLLRSFIRFGKSSSITRFILSSMGLYVQDALWWFDTKLQMMALTIDDVPGMDPSTNDLILDLLKEFNVRCTFFVTEKNARYVSNSDKFLKRCVEEGHELGNHLAEDIPCNKLSLATFTQNLLECEYLINRFVPNHICINSISSMDSDPDIISTKFKWFRPPFGRLTRQQYDFVISRGYTVVMCDVYPNDVSLQNFPQFLAEFCTNHAAPGSIICIHMPSNDFRAANLEVFRLLLPKITRRFECVTLSRLAQEVIKENISNSKDI</sequence>
<dbReference type="PANTHER" id="PTHR10587">
    <property type="entry name" value="GLYCOSYL TRANSFERASE-RELATED"/>
    <property type="match status" value="1"/>
</dbReference>
<dbReference type="PROSITE" id="PS51677">
    <property type="entry name" value="NODB"/>
    <property type="match status" value="1"/>
</dbReference>